<dbReference type="KEGG" id="olu:OSTLU_26829"/>
<dbReference type="AlphaFoldDB" id="A4S5N7"/>
<dbReference type="Proteomes" id="UP000001568">
    <property type="component" value="Chromosome 12"/>
</dbReference>
<organism evidence="2 3">
    <name type="scientific">Ostreococcus lucimarinus (strain CCE9901)</name>
    <dbReference type="NCBI Taxonomy" id="436017"/>
    <lineage>
        <taxon>Eukaryota</taxon>
        <taxon>Viridiplantae</taxon>
        <taxon>Chlorophyta</taxon>
        <taxon>Mamiellophyceae</taxon>
        <taxon>Mamiellales</taxon>
        <taxon>Bathycoccaceae</taxon>
        <taxon>Ostreococcus</taxon>
    </lineage>
</organism>
<sequence length="69" mass="7485">MTNVSQLCTGEIWSVEIGRGSRHSQSNAKASQCGDARTSLIRSNPHSSSTTMILFFGTRRGSSEEIVIL</sequence>
<name>A4S5N7_OSTLU</name>
<gene>
    <name evidence="2" type="ORF">OSTLU_26829</name>
</gene>
<dbReference type="Gramene" id="ABO98935">
    <property type="protein sequence ID" value="ABO98935"/>
    <property type="gene ID" value="OSTLU_26829"/>
</dbReference>
<evidence type="ECO:0000256" key="1">
    <source>
        <dbReference type="SAM" id="MobiDB-lite"/>
    </source>
</evidence>
<dbReference type="EMBL" id="CP000592">
    <property type="protein sequence ID" value="ABO98935.1"/>
    <property type="molecule type" value="Genomic_DNA"/>
</dbReference>
<keyword evidence="3" id="KW-1185">Reference proteome</keyword>
<dbReference type="RefSeq" id="XP_001420642.1">
    <property type="nucleotide sequence ID" value="XM_001420605.1"/>
</dbReference>
<dbReference type="GeneID" id="5004669"/>
<evidence type="ECO:0000313" key="2">
    <source>
        <dbReference type="EMBL" id="ABO98935.1"/>
    </source>
</evidence>
<feature type="region of interest" description="Disordered" evidence="1">
    <location>
        <begin position="20"/>
        <end position="45"/>
    </location>
</feature>
<accession>A4S5N7</accession>
<protein>
    <submittedName>
        <fullName evidence="2">Uncharacterized protein</fullName>
    </submittedName>
</protein>
<dbReference type="HOGENOM" id="CLU_2780395_0_0_1"/>
<proteinExistence type="predicted"/>
<reference evidence="2 3" key="1">
    <citation type="journal article" date="2007" name="Proc. Natl. Acad. Sci. U.S.A.">
        <title>The tiny eukaryote Ostreococcus provides genomic insights into the paradox of plankton speciation.</title>
        <authorList>
            <person name="Palenik B."/>
            <person name="Grimwood J."/>
            <person name="Aerts A."/>
            <person name="Rouze P."/>
            <person name="Salamov A."/>
            <person name="Putnam N."/>
            <person name="Dupont C."/>
            <person name="Jorgensen R."/>
            <person name="Derelle E."/>
            <person name="Rombauts S."/>
            <person name="Zhou K."/>
            <person name="Otillar R."/>
            <person name="Merchant S.S."/>
            <person name="Podell S."/>
            <person name="Gaasterland T."/>
            <person name="Napoli C."/>
            <person name="Gendler K."/>
            <person name="Manuell A."/>
            <person name="Tai V."/>
            <person name="Vallon O."/>
            <person name="Piganeau G."/>
            <person name="Jancek S."/>
            <person name="Heijde M."/>
            <person name="Jabbari K."/>
            <person name="Bowler C."/>
            <person name="Lohr M."/>
            <person name="Robbens S."/>
            <person name="Werner G."/>
            <person name="Dubchak I."/>
            <person name="Pazour G.J."/>
            <person name="Ren Q."/>
            <person name="Paulsen I."/>
            <person name="Delwiche C."/>
            <person name="Schmutz J."/>
            <person name="Rokhsar D."/>
            <person name="Van de Peer Y."/>
            <person name="Moreau H."/>
            <person name="Grigoriev I.V."/>
        </authorList>
    </citation>
    <scope>NUCLEOTIDE SEQUENCE [LARGE SCALE GENOMIC DNA]</scope>
    <source>
        <strain evidence="2 3">CCE9901</strain>
    </source>
</reference>
<evidence type="ECO:0000313" key="3">
    <source>
        <dbReference type="Proteomes" id="UP000001568"/>
    </source>
</evidence>